<evidence type="ECO:0000313" key="1">
    <source>
        <dbReference type="EMBL" id="KAB2932678.1"/>
    </source>
</evidence>
<evidence type="ECO:0000313" key="2">
    <source>
        <dbReference type="Proteomes" id="UP000460298"/>
    </source>
</evidence>
<sequence>MHVEIQKYNRKLSAEYREICELLASEIDSYLKGAESKIWHAHPVWFLEGNPVVGYSPQKPGLRLMFWSGAGFEEEGLNVVGKKFKDASIFYNDVKEIKKTHLRRWLKKAKTIQYNYRDIRKNKGQIPLLIKEKTPAGER</sequence>
<comment type="caution">
    <text evidence="1">The sequence shown here is derived from an EMBL/GenBank/DDBJ whole genome shotgun (WGS) entry which is preliminary data.</text>
</comment>
<organism evidence="1 2">
    <name type="scientific">Leptonema illini</name>
    <dbReference type="NCBI Taxonomy" id="183"/>
    <lineage>
        <taxon>Bacteria</taxon>
        <taxon>Pseudomonadati</taxon>
        <taxon>Spirochaetota</taxon>
        <taxon>Spirochaetia</taxon>
        <taxon>Leptospirales</taxon>
        <taxon>Leptospiraceae</taxon>
        <taxon>Leptonema</taxon>
    </lineage>
</organism>
<gene>
    <name evidence="1" type="ORF">F9K24_09870</name>
</gene>
<protein>
    <submittedName>
        <fullName evidence="1">DUF1801 domain-containing protein</fullName>
    </submittedName>
</protein>
<proteinExistence type="predicted"/>
<dbReference type="Proteomes" id="UP000460298">
    <property type="component" value="Unassembled WGS sequence"/>
</dbReference>
<dbReference type="SUPFAM" id="SSF159888">
    <property type="entry name" value="YdhG-like"/>
    <property type="match status" value="1"/>
</dbReference>
<dbReference type="Gene3D" id="3.90.1150.200">
    <property type="match status" value="1"/>
</dbReference>
<reference evidence="1 2" key="1">
    <citation type="submission" date="2019-10" db="EMBL/GenBank/DDBJ databases">
        <title>Extracellular Electron Transfer in a Candidatus Methanoperedens spp. Enrichment Culture.</title>
        <authorList>
            <person name="Berger S."/>
            <person name="Rangel Shaw D."/>
            <person name="Berben T."/>
            <person name="In 'T Zandt M."/>
            <person name="Frank J."/>
            <person name="Reimann J."/>
            <person name="Jetten M.S.M."/>
            <person name="Welte C.U."/>
        </authorList>
    </citation>
    <scope>NUCLEOTIDE SEQUENCE [LARGE SCALE GENOMIC DNA]</scope>
    <source>
        <strain evidence="1">SB12</strain>
    </source>
</reference>
<name>A0A833H1U8_9LEPT</name>
<accession>A0A833H1U8</accession>
<dbReference type="EMBL" id="WBUI01000008">
    <property type="protein sequence ID" value="KAB2932678.1"/>
    <property type="molecule type" value="Genomic_DNA"/>
</dbReference>
<dbReference type="AlphaFoldDB" id="A0A833H1U8"/>